<protein>
    <recommendedName>
        <fullName evidence="1">F-box domain-containing protein</fullName>
    </recommendedName>
</protein>
<keyword evidence="3" id="KW-1185">Reference proteome</keyword>
<dbReference type="InterPro" id="IPR001810">
    <property type="entry name" value="F-box_dom"/>
</dbReference>
<dbReference type="Pfam" id="PF00646">
    <property type="entry name" value="F-box"/>
    <property type="match status" value="1"/>
</dbReference>
<dbReference type="InterPro" id="IPR036047">
    <property type="entry name" value="F-box-like_dom_sf"/>
</dbReference>
<dbReference type="AlphaFoldDB" id="A0A2C9V0X7"/>
<organism evidence="2 3">
    <name type="scientific">Manihot esculenta</name>
    <name type="common">Cassava</name>
    <name type="synonym">Jatropha manihot</name>
    <dbReference type="NCBI Taxonomy" id="3983"/>
    <lineage>
        <taxon>Eukaryota</taxon>
        <taxon>Viridiplantae</taxon>
        <taxon>Streptophyta</taxon>
        <taxon>Embryophyta</taxon>
        <taxon>Tracheophyta</taxon>
        <taxon>Spermatophyta</taxon>
        <taxon>Magnoliopsida</taxon>
        <taxon>eudicotyledons</taxon>
        <taxon>Gunneridae</taxon>
        <taxon>Pentapetalae</taxon>
        <taxon>rosids</taxon>
        <taxon>fabids</taxon>
        <taxon>Malpighiales</taxon>
        <taxon>Euphorbiaceae</taxon>
        <taxon>Crotonoideae</taxon>
        <taxon>Manihoteae</taxon>
        <taxon>Manihot</taxon>
    </lineage>
</organism>
<dbReference type="InterPro" id="IPR006527">
    <property type="entry name" value="F-box-assoc_dom_typ1"/>
</dbReference>
<evidence type="ECO:0000313" key="3">
    <source>
        <dbReference type="Proteomes" id="UP000091857"/>
    </source>
</evidence>
<dbReference type="PANTHER" id="PTHR31672:SF13">
    <property type="entry name" value="F-BOX PROTEIN CPR30-LIKE"/>
    <property type="match status" value="1"/>
</dbReference>
<dbReference type="PROSITE" id="PS50181">
    <property type="entry name" value="FBOX"/>
    <property type="match status" value="1"/>
</dbReference>
<dbReference type="InterPro" id="IPR017451">
    <property type="entry name" value="F-box-assoc_interact_dom"/>
</dbReference>
<dbReference type="NCBIfam" id="TIGR01640">
    <property type="entry name" value="F_box_assoc_1"/>
    <property type="match status" value="1"/>
</dbReference>
<gene>
    <name evidence="2" type="ORF">MANES_11G063200v8</name>
</gene>
<dbReference type="PANTHER" id="PTHR31672">
    <property type="entry name" value="BNACNNG10540D PROTEIN"/>
    <property type="match status" value="1"/>
</dbReference>
<dbReference type="SMART" id="SM00256">
    <property type="entry name" value="FBOX"/>
    <property type="match status" value="1"/>
</dbReference>
<dbReference type="InterPro" id="IPR050796">
    <property type="entry name" value="SCF_F-box_component"/>
</dbReference>
<comment type="caution">
    <text evidence="2">The sequence shown here is derived from an EMBL/GenBank/DDBJ whole genome shotgun (WGS) entry which is preliminary data.</text>
</comment>
<dbReference type="Gene3D" id="1.20.1280.50">
    <property type="match status" value="1"/>
</dbReference>
<accession>A0A2C9V0X7</accession>
<evidence type="ECO:0000259" key="1">
    <source>
        <dbReference type="PROSITE" id="PS50181"/>
    </source>
</evidence>
<sequence length="418" mass="46730">MADANYPKSMSYYFLLGASMKPESSFKVCMEKAKRQKAGSFAHIPVDVLRDILLRLPLSSLLRFKAVNKCWHSLISSHGFAIGRLKSQANNAGPSSYKYGVIRVLNIPQRPPQLSLYMHRKAEEEDSDALIVQTVGLPNPLKLLEDFKDTNGSQVFGSCNGLLLLGRGKKPEQFILWNPSTGQDKELPLNHFCECPITFMAGLGYDSFSDNYKVVAAVNDGGSQLMYIALYNLRTNSWSMWEKTVFPYKFSSSCSQPGITLANGAPHWLLNRHGTGGVANVIIYFDPVEENFKELSLPDSLVGDIFLGVCKGFLCVGSCNQIWIMKEYGVKESWTVLMDFPRYSAGYSIQNFEHLMLWQFPKMSTVLLILDGNSAALFKSNGTKYKAFSFSGYQEGLIITAYMESLVSPNNYALCTRD</sequence>
<feature type="domain" description="F-box" evidence="1">
    <location>
        <begin position="38"/>
        <end position="85"/>
    </location>
</feature>
<dbReference type="EMBL" id="CM004397">
    <property type="protein sequence ID" value="OAY36958.1"/>
    <property type="molecule type" value="Genomic_DNA"/>
</dbReference>
<dbReference type="OMA" id="NDELAMN"/>
<dbReference type="STRING" id="3983.A0A2C9V0X7"/>
<dbReference type="Gramene" id="Manes.11G063200.1.v8.1">
    <property type="protein sequence ID" value="Manes.11G063200.1.v8.1.CDS"/>
    <property type="gene ID" value="Manes.11G063200.v8.1"/>
</dbReference>
<reference evidence="3" key="1">
    <citation type="journal article" date="2016" name="Nat. Biotechnol.">
        <title>Sequencing wild and cultivated cassava and related species reveals extensive interspecific hybridization and genetic diversity.</title>
        <authorList>
            <person name="Bredeson J.V."/>
            <person name="Lyons J.B."/>
            <person name="Prochnik S.E."/>
            <person name="Wu G.A."/>
            <person name="Ha C.M."/>
            <person name="Edsinger-Gonzales E."/>
            <person name="Grimwood J."/>
            <person name="Schmutz J."/>
            <person name="Rabbi I.Y."/>
            <person name="Egesi C."/>
            <person name="Nauluvula P."/>
            <person name="Lebot V."/>
            <person name="Ndunguru J."/>
            <person name="Mkamilo G."/>
            <person name="Bart R.S."/>
            <person name="Setter T.L."/>
            <person name="Gleadow R.M."/>
            <person name="Kulakow P."/>
            <person name="Ferguson M.E."/>
            <person name="Rounsley S."/>
            <person name="Rokhsar D.S."/>
        </authorList>
    </citation>
    <scope>NUCLEOTIDE SEQUENCE [LARGE SCALE GENOMIC DNA]</scope>
    <source>
        <strain evidence="3">cv. AM560-2</strain>
    </source>
</reference>
<proteinExistence type="predicted"/>
<dbReference type="Proteomes" id="UP000091857">
    <property type="component" value="Chromosome 11"/>
</dbReference>
<evidence type="ECO:0000313" key="2">
    <source>
        <dbReference type="EMBL" id="OAY36958.1"/>
    </source>
</evidence>
<name>A0A2C9V0X7_MANES</name>
<dbReference type="OrthoDB" id="845536at2759"/>
<dbReference type="Pfam" id="PF07734">
    <property type="entry name" value="FBA_1"/>
    <property type="match status" value="1"/>
</dbReference>
<dbReference type="SUPFAM" id="SSF81383">
    <property type="entry name" value="F-box domain"/>
    <property type="match status" value="1"/>
</dbReference>